<gene>
    <name evidence="2" type="ORF">CALCODRAFT_486991</name>
    <name evidence="1" type="ORF">CALCODRAFT_488362</name>
</gene>
<proteinExistence type="predicted"/>
<dbReference type="STRING" id="1353952.A0A165DEQ9"/>
<evidence type="ECO:0000313" key="1">
    <source>
        <dbReference type="EMBL" id="KZT50888.1"/>
    </source>
</evidence>
<dbReference type="EMBL" id="KV424060">
    <property type="protein sequence ID" value="KZT52650.1"/>
    <property type="molecule type" value="Genomic_DNA"/>
</dbReference>
<evidence type="ECO:0000313" key="2">
    <source>
        <dbReference type="EMBL" id="KZT52650.1"/>
    </source>
</evidence>
<name>A0A165DEQ9_9BASI</name>
<protein>
    <submittedName>
        <fullName evidence="2">Uncharacterized protein</fullName>
    </submittedName>
</protein>
<keyword evidence="3" id="KW-1185">Reference proteome</keyword>
<accession>A0A165DEQ9</accession>
<reference evidence="2 3" key="1">
    <citation type="journal article" date="2016" name="Mol. Biol. Evol.">
        <title>Comparative Genomics of Early-Diverging Mushroom-Forming Fungi Provides Insights into the Origins of Lignocellulose Decay Capabilities.</title>
        <authorList>
            <person name="Nagy L.G."/>
            <person name="Riley R."/>
            <person name="Tritt A."/>
            <person name="Adam C."/>
            <person name="Daum C."/>
            <person name="Floudas D."/>
            <person name="Sun H."/>
            <person name="Yadav J.S."/>
            <person name="Pangilinan J."/>
            <person name="Larsson K.H."/>
            <person name="Matsuura K."/>
            <person name="Barry K."/>
            <person name="Labutti K."/>
            <person name="Kuo R."/>
            <person name="Ohm R.A."/>
            <person name="Bhattacharya S.S."/>
            <person name="Shirouzu T."/>
            <person name="Yoshinaga Y."/>
            <person name="Martin F.M."/>
            <person name="Grigoriev I.V."/>
            <person name="Hibbett D.S."/>
        </authorList>
    </citation>
    <scope>NUCLEOTIDE SEQUENCE [LARGE SCALE GENOMIC DNA]</scope>
    <source>
        <strain evidence="2 3">HHB12733</strain>
    </source>
</reference>
<dbReference type="EMBL" id="KV424138">
    <property type="protein sequence ID" value="KZT50888.1"/>
    <property type="molecule type" value="Genomic_DNA"/>
</dbReference>
<evidence type="ECO:0000313" key="3">
    <source>
        <dbReference type="Proteomes" id="UP000076842"/>
    </source>
</evidence>
<organism evidence="2 3">
    <name type="scientific">Calocera cornea HHB12733</name>
    <dbReference type="NCBI Taxonomy" id="1353952"/>
    <lineage>
        <taxon>Eukaryota</taxon>
        <taxon>Fungi</taxon>
        <taxon>Dikarya</taxon>
        <taxon>Basidiomycota</taxon>
        <taxon>Agaricomycotina</taxon>
        <taxon>Dacrymycetes</taxon>
        <taxon>Dacrymycetales</taxon>
        <taxon>Dacrymycetaceae</taxon>
        <taxon>Calocera</taxon>
    </lineage>
</organism>
<sequence length="433" mass="48428">MPSTDPSKLSWKHRKAIGAANQEKRALAEQLLDEAETALNEALQDIHDQTGVALRVLIANMRTRRARHGKPVRQVNAANVARSWVAAQARERNEKFSIVDASVHQRTAAVLAEWENNAEAWQLAEARHIEQREKKRVALRIDYKQRESDTIRTADSFQEQAAAFSSRTGGHACGFIVRGDIKDTAKPTFYGDELSRRYFVEVLKTDPVTFAQNFEAFCTSGGARGLAESTAKRMCALKSYIRFTLSERLQLITNDPARTMSYKQFGRDIEDRYRITLQGWPLPSLKNPSEVSNIAELDKIRAALDDGACFFRQMTTIEIQQRAVVREQELTLAKEKRTAAAEQREASKAISAKRSLPVHNEDRPLNMASTSHARKRLKLADTAAARNVDHLPAVLTPAGPAMLQRAPLVDLTNTVTFTPGMVGFPLELINAQI</sequence>
<dbReference type="OrthoDB" id="3247681at2759"/>
<dbReference type="AlphaFoldDB" id="A0A165DEQ9"/>
<dbReference type="Proteomes" id="UP000076842">
    <property type="component" value="Unassembled WGS sequence"/>
</dbReference>